<name>A0A2P2MZD8_RHIMU</name>
<protein>
    <submittedName>
        <fullName evidence="1">Uncharacterized protein</fullName>
    </submittedName>
</protein>
<sequence length="33" mass="3935">MISHRFHSLNQLTIWVNSRPNNCSTKLFQLHPN</sequence>
<dbReference type="AlphaFoldDB" id="A0A2P2MZD8"/>
<evidence type="ECO:0000313" key="1">
    <source>
        <dbReference type="EMBL" id="MBX35566.1"/>
    </source>
</evidence>
<proteinExistence type="predicted"/>
<dbReference type="EMBL" id="GGEC01055082">
    <property type="protein sequence ID" value="MBX35566.1"/>
    <property type="molecule type" value="Transcribed_RNA"/>
</dbReference>
<organism evidence="1">
    <name type="scientific">Rhizophora mucronata</name>
    <name type="common">Asiatic mangrove</name>
    <dbReference type="NCBI Taxonomy" id="61149"/>
    <lineage>
        <taxon>Eukaryota</taxon>
        <taxon>Viridiplantae</taxon>
        <taxon>Streptophyta</taxon>
        <taxon>Embryophyta</taxon>
        <taxon>Tracheophyta</taxon>
        <taxon>Spermatophyta</taxon>
        <taxon>Magnoliopsida</taxon>
        <taxon>eudicotyledons</taxon>
        <taxon>Gunneridae</taxon>
        <taxon>Pentapetalae</taxon>
        <taxon>rosids</taxon>
        <taxon>fabids</taxon>
        <taxon>Malpighiales</taxon>
        <taxon>Rhizophoraceae</taxon>
        <taxon>Rhizophora</taxon>
    </lineage>
</organism>
<reference evidence="1" key="1">
    <citation type="submission" date="2018-02" db="EMBL/GenBank/DDBJ databases">
        <title>Rhizophora mucronata_Transcriptome.</title>
        <authorList>
            <person name="Meera S.P."/>
            <person name="Sreeshan A."/>
            <person name="Augustine A."/>
        </authorList>
    </citation>
    <scope>NUCLEOTIDE SEQUENCE</scope>
    <source>
        <tissue evidence="1">Leaf</tissue>
    </source>
</reference>
<accession>A0A2P2MZD8</accession>